<evidence type="ECO:0000256" key="1">
    <source>
        <dbReference type="ARBA" id="ARBA00009437"/>
    </source>
</evidence>
<dbReference type="KEGG" id="uru:DSM104443_01636"/>
<keyword evidence="8" id="KW-1185">Reference proteome</keyword>
<dbReference type="PANTHER" id="PTHR30346:SF26">
    <property type="entry name" value="HYDROGEN PEROXIDE-INDUCIBLE GENES ACTIVATOR"/>
    <property type="match status" value="1"/>
</dbReference>
<dbReference type="GO" id="GO:0003700">
    <property type="term" value="F:DNA-binding transcription factor activity"/>
    <property type="evidence" value="ECO:0007669"/>
    <property type="project" value="InterPro"/>
</dbReference>
<dbReference type="SUPFAM" id="SSF53850">
    <property type="entry name" value="Periplasmic binding protein-like II"/>
    <property type="match status" value="1"/>
</dbReference>
<dbReference type="CDD" id="cd08411">
    <property type="entry name" value="PBP2_OxyR"/>
    <property type="match status" value="1"/>
</dbReference>
<evidence type="ECO:0000256" key="3">
    <source>
        <dbReference type="ARBA" id="ARBA00023125"/>
    </source>
</evidence>
<keyword evidence="4" id="KW-0010">Activator</keyword>
<dbReference type="SUPFAM" id="SSF46785">
    <property type="entry name" value="Winged helix' DNA-binding domain"/>
    <property type="match status" value="1"/>
</dbReference>
<evidence type="ECO:0000256" key="5">
    <source>
        <dbReference type="ARBA" id="ARBA00023163"/>
    </source>
</evidence>
<sequence>MTLTELKYVVALAQERHFGRAAQKCFVTQPTLSLALAKLEDELGMKLFERNKNEVRATPRGQAVVEQARRVLDEVGKITHLARGAQDQLAGALRIGVIPTIGPYLLPELIPILRKTAPAMPLVIEENLTGNLAPMLREGDLDVVIIALPFSMPGVKTDFLYEEPFSIVVPQDHPWANRKTVKPAELNDENLLVLNSGHCFRDQVLEACPGQSNTALPDGRAGSSLETIRNMVASGLGVSVLPATALVPRYASKLLRIVPFSSPAPSRKIALAWRTSFDRPLAVETISAAIRAVKLPAIRMARPVAA</sequence>
<dbReference type="InterPro" id="IPR000847">
    <property type="entry name" value="LysR_HTH_N"/>
</dbReference>
<gene>
    <name evidence="7" type="primary">oxyR</name>
    <name evidence="7" type="ORF">DSM104443_01636</name>
</gene>
<dbReference type="Proteomes" id="UP000501534">
    <property type="component" value="Chromosome"/>
</dbReference>
<dbReference type="PANTHER" id="PTHR30346">
    <property type="entry name" value="TRANSCRIPTIONAL DUAL REGULATOR HCAR-RELATED"/>
    <property type="match status" value="1"/>
</dbReference>
<keyword evidence="3" id="KW-0238">DNA-binding</keyword>
<evidence type="ECO:0000259" key="6">
    <source>
        <dbReference type="PROSITE" id="PS50931"/>
    </source>
</evidence>
<dbReference type="PRINTS" id="PR00039">
    <property type="entry name" value="HTHLYSR"/>
</dbReference>
<evidence type="ECO:0000313" key="8">
    <source>
        <dbReference type="Proteomes" id="UP000501534"/>
    </source>
</evidence>
<protein>
    <submittedName>
        <fullName evidence="7">Hydrogen peroxide sensor</fullName>
    </submittedName>
</protein>
<evidence type="ECO:0000256" key="2">
    <source>
        <dbReference type="ARBA" id="ARBA00023015"/>
    </source>
</evidence>
<dbReference type="Gene3D" id="1.10.10.10">
    <property type="entry name" value="Winged helix-like DNA-binding domain superfamily/Winged helix DNA-binding domain"/>
    <property type="match status" value="1"/>
</dbReference>
<dbReference type="InterPro" id="IPR005119">
    <property type="entry name" value="LysR_subst-bd"/>
</dbReference>
<dbReference type="AlphaFoldDB" id="A0A6M4GU71"/>
<dbReference type="Gene3D" id="3.40.190.10">
    <property type="entry name" value="Periplasmic binding protein-like II"/>
    <property type="match status" value="2"/>
</dbReference>
<dbReference type="InterPro" id="IPR036390">
    <property type="entry name" value="WH_DNA-bd_sf"/>
</dbReference>
<organism evidence="7 8">
    <name type="scientific">Usitatibacter rugosus</name>
    <dbReference type="NCBI Taxonomy" id="2732067"/>
    <lineage>
        <taxon>Bacteria</taxon>
        <taxon>Pseudomonadati</taxon>
        <taxon>Pseudomonadota</taxon>
        <taxon>Betaproteobacteria</taxon>
        <taxon>Nitrosomonadales</taxon>
        <taxon>Usitatibacteraceae</taxon>
        <taxon>Usitatibacter</taxon>
    </lineage>
</organism>
<dbReference type="GO" id="GO:0003677">
    <property type="term" value="F:DNA binding"/>
    <property type="evidence" value="ECO:0007669"/>
    <property type="project" value="UniProtKB-KW"/>
</dbReference>
<dbReference type="EMBL" id="CP053069">
    <property type="protein sequence ID" value="QJR10572.1"/>
    <property type="molecule type" value="Genomic_DNA"/>
</dbReference>
<evidence type="ECO:0000256" key="4">
    <source>
        <dbReference type="ARBA" id="ARBA00023159"/>
    </source>
</evidence>
<proteinExistence type="inferred from homology"/>
<dbReference type="GO" id="GO:0032993">
    <property type="term" value="C:protein-DNA complex"/>
    <property type="evidence" value="ECO:0007669"/>
    <property type="project" value="TreeGrafter"/>
</dbReference>
<dbReference type="FunFam" id="1.10.10.10:FF:000001">
    <property type="entry name" value="LysR family transcriptional regulator"/>
    <property type="match status" value="1"/>
</dbReference>
<keyword evidence="2" id="KW-0805">Transcription regulation</keyword>
<dbReference type="RefSeq" id="WP_171091186.1">
    <property type="nucleotide sequence ID" value="NZ_CP053069.1"/>
</dbReference>
<dbReference type="InterPro" id="IPR036388">
    <property type="entry name" value="WH-like_DNA-bd_sf"/>
</dbReference>
<feature type="domain" description="HTH lysR-type" evidence="6">
    <location>
        <begin position="1"/>
        <end position="58"/>
    </location>
</feature>
<keyword evidence="5" id="KW-0804">Transcription</keyword>
<evidence type="ECO:0000313" key="7">
    <source>
        <dbReference type="EMBL" id="QJR10572.1"/>
    </source>
</evidence>
<reference evidence="7 8" key="1">
    <citation type="submission" date="2020-04" db="EMBL/GenBank/DDBJ databases">
        <title>Usitatibacter rugosus gen. nov., sp. nov. and Usitatibacter palustris sp. nov., novel members of Usitatibacteraceae fam. nov. within the order Nitrosomonadales isolated from soil.</title>
        <authorList>
            <person name="Huber K.J."/>
            <person name="Neumann-Schaal M."/>
            <person name="Geppert A."/>
            <person name="Luckner M."/>
            <person name="Wanner G."/>
            <person name="Overmann J."/>
        </authorList>
    </citation>
    <scope>NUCLEOTIDE SEQUENCE [LARGE SCALE GENOMIC DNA]</scope>
    <source>
        <strain evidence="7 8">0125_3</strain>
    </source>
</reference>
<name>A0A6M4GU71_9PROT</name>
<comment type="similarity">
    <text evidence="1">Belongs to the LysR transcriptional regulatory family.</text>
</comment>
<dbReference type="PROSITE" id="PS50931">
    <property type="entry name" value="HTH_LYSR"/>
    <property type="match status" value="1"/>
</dbReference>
<dbReference type="Pfam" id="PF00126">
    <property type="entry name" value="HTH_1"/>
    <property type="match status" value="1"/>
</dbReference>
<accession>A0A6M4GU71</accession>
<dbReference type="Pfam" id="PF03466">
    <property type="entry name" value="LysR_substrate"/>
    <property type="match status" value="1"/>
</dbReference>